<dbReference type="AlphaFoldDB" id="A0A4Y2E1J2"/>
<name>A0A4Y2E1J2_ARAVE</name>
<protein>
    <submittedName>
        <fullName evidence="1">Uncharacterized protein</fullName>
    </submittedName>
</protein>
<organism evidence="1 2">
    <name type="scientific">Araneus ventricosus</name>
    <name type="common">Orbweaver spider</name>
    <name type="synonym">Epeira ventricosa</name>
    <dbReference type="NCBI Taxonomy" id="182803"/>
    <lineage>
        <taxon>Eukaryota</taxon>
        <taxon>Metazoa</taxon>
        <taxon>Ecdysozoa</taxon>
        <taxon>Arthropoda</taxon>
        <taxon>Chelicerata</taxon>
        <taxon>Arachnida</taxon>
        <taxon>Araneae</taxon>
        <taxon>Araneomorphae</taxon>
        <taxon>Entelegynae</taxon>
        <taxon>Araneoidea</taxon>
        <taxon>Araneidae</taxon>
        <taxon>Araneus</taxon>
    </lineage>
</organism>
<sequence length="108" mass="12583">MTYLKLQLRKHNKIVRLVYVESSPASRIMENDALFHEYSRKHGAHITRKTALVQISETSRQKVIDNNRNTTSNSAKRLKADQFALRADSKEILLLFEHTVIYSLLDRT</sequence>
<evidence type="ECO:0000313" key="2">
    <source>
        <dbReference type="Proteomes" id="UP000499080"/>
    </source>
</evidence>
<evidence type="ECO:0000313" key="1">
    <source>
        <dbReference type="EMBL" id="GBM23003.1"/>
    </source>
</evidence>
<dbReference type="EMBL" id="BGPR01000490">
    <property type="protein sequence ID" value="GBM23003.1"/>
    <property type="molecule type" value="Genomic_DNA"/>
</dbReference>
<proteinExistence type="predicted"/>
<reference evidence="1 2" key="1">
    <citation type="journal article" date="2019" name="Sci. Rep.">
        <title>Orb-weaving spider Araneus ventricosus genome elucidates the spidroin gene catalogue.</title>
        <authorList>
            <person name="Kono N."/>
            <person name="Nakamura H."/>
            <person name="Ohtoshi R."/>
            <person name="Moran D.A.P."/>
            <person name="Shinohara A."/>
            <person name="Yoshida Y."/>
            <person name="Fujiwara M."/>
            <person name="Mori M."/>
            <person name="Tomita M."/>
            <person name="Arakawa K."/>
        </authorList>
    </citation>
    <scope>NUCLEOTIDE SEQUENCE [LARGE SCALE GENOMIC DNA]</scope>
</reference>
<dbReference type="Proteomes" id="UP000499080">
    <property type="component" value="Unassembled WGS sequence"/>
</dbReference>
<keyword evidence="2" id="KW-1185">Reference proteome</keyword>
<comment type="caution">
    <text evidence="1">The sequence shown here is derived from an EMBL/GenBank/DDBJ whole genome shotgun (WGS) entry which is preliminary data.</text>
</comment>
<gene>
    <name evidence="1" type="ORF">AVEN_172346_1</name>
</gene>
<accession>A0A4Y2E1J2</accession>